<sequence length="134" mass="15259">MHELTDKLITRLWAKMTQIYGHKWSSSYGDSTDQGKLTETARTWKKGLRGITGEQIAHGLARCLERDDPWPPTLPEFRVLCLGCDVPHKQNAAAYRKPEHLALPKPRPSRDKARPYLQSLRAALRGAEQSKEEV</sequence>
<organism evidence="2 3">
    <name type="scientific">Nitrosococcus wardiae</name>
    <dbReference type="NCBI Taxonomy" id="1814290"/>
    <lineage>
        <taxon>Bacteria</taxon>
        <taxon>Pseudomonadati</taxon>
        <taxon>Pseudomonadota</taxon>
        <taxon>Gammaproteobacteria</taxon>
        <taxon>Chromatiales</taxon>
        <taxon>Chromatiaceae</taxon>
        <taxon>Nitrosococcus</taxon>
    </lineage>
</organism>
<dbReference type="OrthoDB" id="5675790at2"/>
<gene>
    <name evidence="2" type="ORF">E3U44_10780</name>
</gene>
<evidence type="ECO:0000256" key="1">
    <source>
        <dbReference type="SAM" id="MobiDB-lite"/>
    </source>
</evidence>
<keyword evidence="3" id="KW-1185">Reference proteome</keyword>
<dbReference type="AlphaFoldDB" id="A0A4P7C009"/>
<accession>A0A4P7C009</accession>
<dbReference type="KEGG" id="nwr:E3U44_10780"/>
<evidence type="ECO:0000313" key="2">
    <source>
        <dbReference type="EMBL" id="QBQ54947.1"/>
    </source>
</evidence>
<reference evidence="2 3" key="1">
    <citation type="submission" date="2019-03" db="EMBL/GenBank/DDBJ databases">
        <title>The genome sequence of Nitrosococcus wardiae strain D1FHST reveals the archetypal metabolic capacity of ammonia-oxidizing Gammaproteobacteria.</title>
        <authorList>
            <person name="Wang L."/>
            <person name="Lim C.K."/>
            <person name="Hanson T.E."/>
            <person name="Dang H."/>
            <person name="Klotz M.G."/>
        </authorList>
    </citation>
    <scope>NUCLEOTIDE SEQUENCE [LARGE SCALE GENOMIC DNA]</scope>
    <source>
        <strain evidence="2 3">D1FHS</strain>
    </source>
</reference>
<feature type="compositionally biased region" description="Basic and acidic residues" evidence="1">
    <location>
        <begin position="97"/>
        <end position="114"/>
    </location>
</feature>
<proteinExistence type="predicted"/>
<dbReference type="RefSeq" id="WP_134358175.1">
    <property type="nucleotide sequence ID" value="NZ_CP038033.1"/>
</dbReference>
<protein>
    <submittedName>
        <fullName evidence="2">Uncharacterized protein</fullName>
    </submittedName>
</protein>
<evidence type="ECO:0000313" key="3">
    <source>
        <dbReference type="Proteomes" id="UP000294325"/>
    </source>
</evidence>
<feature type="region of interest" description="Disordered" evidence="1">
    <location>
        <begin position="97"/>
        <end position="116"/>
    </location>
</feature>
<dbReference type="Proteomes" id="UP000294325">
    <property type="component" value="Chromosome"/>
</dbReference>
<name>A0A4P7C009_9GAMM</name>
<dbReference type="EMBL" id="CP038033">
    <property type="protein sequence ID" value="QBQ54947.1"/>
    <property type="molecule type" value="Genomic_DNA"/>
</dbReference>